<evidence type="ECO:0008006" key="3">
    <source>
        <dbReference type="Google" id="ProtNLM"/>
    </source>
</evidence>
<accession>A0A4P9YKT2</accession>
<proteinExistence type="predicted"/>
<dbReference type="EMBL" id="ML005166">
    <property type="protein sequence ID" value="RKP19762.1"/>
    <property type="molecule type" value="Genomic_DNA"/>
</dbReference>
<dbReference type="AlphaFoldDB" id="A0A4P9YKT2"/>
<evidence type="ECO:0000313" key="2">
    <source>
        <dbReference type="Proteomes" id="UP000281549"/>
    </source>
</evidence>
<reference evidence="2" key="1">
    <citation type="journal article" date="2018" name="Nat. Microbiol.">
        <title>Leveraging single-cell genomics to expand the fungal tree of life.</title>
        <authorList>
            <person name="Ahrendt S.R."/>
            <person name="Quandt C.A."/>
            <person name="Ciobanu D."/>
            <person name="Clum A."/>
            <person name="Salamov A."/>
            <person name="Andreopoulos B."/>
            <person name="Cheng J.F."/>
            <person name="Woyke T."/>
            <person name="Pelin A."/>
            <person name="Henrissat B."/>
            <person name="Reynolds N.K."/>
            <person name="Benny G.L."/>
            <person name="Smith M.E."/>
            <person name="James T.Y."/>
            <person name="Grigoriev I.V."/>
        </authorList>
    </citation>
    <scope>NUCLEOTIDE SEQUENCE [LARGE SCALE GENOMIC DNA]</scope>
    <source>
        <strain evidence="2">CSF55</strain>
    </source>
</reference>
<evidence type="ECO:0000313" key="1">
    <source>
        <dbReference type="EMBL" id="RKP19762.1"/>
    </source>
</evidence>
<sequence>MGNLAIRLASQIGHTEVVKVLLNDSRVDPHNYAIASKNGHSSSICLSSHNGHARVGKLLMGDTRVKPRELRIVLHFFEDAMEIVITSNIKSVTIFKNNSGIHFTAFFYRSGPSFTVFLIRIPCEM</sequence>
<protein>
    <recommendedName>
        <fullName evidence="3">Ankyrin</fullName>
    </recommendedName>
</protein>
<organism evidence="1 2">
    <name type="scientific">Rozella allomycis (strain CSF55)</name>
    <dbReference type="NCBI Taxonomy" id="988480"/>
    <lineage>
        <taxon>Eukaryota</taxon>
        <taxon>Fungi</taxon>
        <taxon>Fungi incertae sedis</taxon>
        <taxon>Cryptomycota</taxon>
        <taxon>Cryptomycota incertae sedis</taxon>
        <taxon>Rozella</taxon>
    </lineage>
</organism>
<name>A0A4P9YKT2_ROZAC</name>
<gene>
    <name evidence="1" type="ORF">ROZALSC1DRAFT_22012</name>
</gene>
<dbReference type="Proteomes" id="UP000281549">
    <property type="component" value="Unassembled WGS sequence"/>
</dbReference>